<dbReference type="AlphaFoldDB" id="A0A1L3JEB1"/>
<evidence type="ECO:0000256" key="4">
    <source>
        <dbReference type="ARBA" id="ARBA00022741"/>
    </source>
</evidence>
<dbReference type="GO" id="GO:0005525">
    <property type="term" value="F:GTP binding"/>
    <property type="evidence" value="ECO:0007669"/>
    <property type="project" value="UniProtKB-UniRule"/>
</dbReference>
<organism evidence="10 11">
    <name type="scientific">Sphingorhabdus lutea</name>
    <dbReference type="NCBI Taxonomy" id="1913578"/>
    <lineage>
        <taxon>Bacteria</taxon>
        <taxon>Pseudomonadati</taxon>
        <taxon>Pseudomonadota</taxon>
        <taxon>Alphaproteobacteria</taxon>
        <taxon>Sphingomonadales</taxon>
        <taxon>Sphingomonadaceae</taxon>
        <taxon>Sphingorhabdus</taxon>
    </lineage>
</organism>
<dbReference type="GO" id="GO:0003924">
    <property type="term" value="F:GTPase activity"/>
    <property type="evidence" value="ECO:0007669"/>
    <property type="project" value="InterPro"/>
</dbReference>
<keyword evidence="6 8" id="KW-0342">GTP-binding</keyword>
<dbReference type="Pfam" id="PF00009">
    <property type="entry name" value="GTP_EFTU"/>
    <property type="match status" value="1"/>
</dbReference>
<dbReference type="GO" id="GO:0006449">
    <property type="term" value="P:regulation of translational termination"/>
    <property type="evidence" value="ECO:0007669"/>
    <property type="project" value="UniProtKB-UniRule"/>
</dbReference>
<feature type="binding site" evidence="8">
    <location>
        <begin position="81"/>
        <end position="85"/>
    </location>
    <ligand>
        <name>GTP</name>
        <dbReference type="ChEBI" id="CHEBI:37565"/>
    </ligand>
</feature>
<keyword evidence="11" id="KW-1185">Reference proteome</keyword>
<gene>
    <name evidence="8" type="primary">prfC</name>
    <name evidence="10" type="ORF">LPB140_02350</name>
</gene>
<proteinExistence type="inferred from homology"/>
<dbReference type="PANTHER" id="PTHR43556:SF2">
    <property type="entry name" value="PEPTIDE CHAIN RELEASE FACTOR RF3"/>
    <property type="match status" value="1"/>
</dbReference>
<feature type="domain" description="Tr-type G" evidence="9">
    <location>
        <begin position="4"/>
        <end position="273"/>
    </location>
</feature>
<dbReference type="SUPFAM" id="SSF50447">
    <property type="entry name" value="Translation proteins"/>
    <property type="match status" value="1"/>
</dbReference>
<feature type="binding site" evidence="8">
    <location>
        <begin position="135"/>
        <end position="138"/>
    </location>
    <ligand>
        <name>GTP</name>
        <dbReference type="ChEBI" id="CHEBI:37565"/>
    </ligand>
</feature>
<dbReference type="FunFam" id="3.40.50.300:FF:000542">
    <property type="entry name" value="Peptide chain release factor 3"/>
    <property type="match status" value="1"/>
</dbReference>
<dbReference type="PRINTS" id="PR00315">
    <property type="entry name" value="ELONGATNFCT"/>
</dbReference>
<accession>A0A1L3JEB1</accession>
<dbReference type="PROSITE" id="PS51722">
    <property type="entry name" value="G_TR_2"/>
    <property type="match status" value="1"/>
</dbReference>
<evidence type="ECO:0000313" key="11">
    <source>
        <dbReference type="Proteomes" id="UP000242561"/>
    </source>
</evidence>
<dbReference type="InterPro" id="IPR041732">
    <property type="entry name" value="RF3_GTP-bd"/>
</dbReference>
<dbReference type="InterPro" id="IPR035647">
    <property type="entry name" value="EFG_III/V"/>
</dbReference>
<keyword evidence="5 8" id="KW-0648">Protein biosynthesis</keyword>
<dbReference type="Pfam" id="PF22042">
    <property type="entry name" value="EF-G_D2"/>
    <property type="match status" value="1"/>
</dbReference>
<dbReference type="PANTHER" id="PTHR43556">
    <property type="entry name" value="PEPTIDE CHAIN RELEASE FACTOR RF3"/>
    <property type="match status" value="1"/>
</dbReference>
<evidence type="ECO:0000256" key="2">
    <source>
        <dbReference type="ARBA" id="ARBA00009978"/>
    </source>
</evidence>
<dbReference type="KEGG" id="sphl:LPB140_02350"/>
<dbReference type="FunFam" id="3.30.70.3280:FF:000001">
    <property type="entry name" value="Peptide chain release factor 3"/>
    <property type="match status" value="1"/>
</dbReference>
<dbReference type="GO" id="GO:0016150">
    <property type="term" value="F:translation release factor activity, codon nonspecific"/>
    <property type="evidence" value="ECO:0007669"/>
    <property type="project" value="TreeGrafter"/>
</dbReference>
<dbReference type="STRING" id="1913578.LPB140_02350"/>
<dbReference type="PROSITE" id="PS00301">
    <property type="entry name" value="G_TR_1"/>
    <property type="match status" value="1"/>
</dbReference>
<evidence type="ECO:0000256" key="6">
    <source>
        <dbReference type="ARBA" id="ARBA00023134"/>
    </source>
</evidence>
<dbReference type="CDD" id="cd04169">
    <property type="entry name" value="RF3"/>
    <property type="match status" value="1"/>
</dbReference>
<feature type="binding site" evidence="8">
    <location>
        <begin position="13"/>
        <end position="20"/>
    </location>
    <ligand>
        <name>GTP</name>
        <dbReference type="ChEBI" id="CHEBI:37565"/>
    </ligand>
</feature>
<dbReference type="GO" id="GO:0097216">
    <property type="term" value="F:guanosine tetraphosphate binding"/>
    <property type="evidence" value="ECO:0007669"/>
    <property type="project" value="UniProtKB-ARBA"/>
</dbReference>
<dbReference type="GO" id="GO:0005829">
    <property type="term" value="C:cytosol"/>
    <property type="evidence" value="ECO:0007669"/>
    <property type="project" value="TreeGrafter"/>
</dbReference>
<dbReference type="InterPro" id="IPR009000">
    <property type="entry name" value="Transl_B-barrel_sf"/>
</dbReference>
<dbReference type="InterPro" id="IPR032090">
    <property type="entry name" value="RF3_C"/>
</dbReference>
<keyword evidence="4 8" id="KW-0547">Nucleotide-binding</keyword>
<dbReference type="GO" id="GO:0016149">
    <property type="term" value="F:translation release factor activity, codon specific"/>
    <property type="evidence" value="ECO:0007669"/>
    <property type="project" value="UniProtKB-UniRule"/>
</dbReference>
<dbReference type="NCBIfam" id="NF001964">
    <property type="entry name" value="PRK00741.1"/>
    <property type="match status" value="1"/>
</dbReference>
<comment type="function">
    <text evidence="8">Increases the formation of ribosomal termination complexes and stimulates activities of RF-1 and RF-2. It binds guanine nucleotides and has strong preference for UGA stop codons. It may interact directly with the ribosome. The stimulation of RF-1 and RF-2 is significantly reduced by GTP and GDP, but not by GMP.</text>
</comment>
<dbReference type="Pfam" id="PF16658">
    <property type="entry name" value="RF3_C"/>
    <property type="match status" value="1"/>
</dbReference>
<comment type="similarity">
    <text evidence="2 8">Belongs to the TRAFAC class translation factor GTPase superfamily. Classic translation factor GTPase family. PrfC subfamily.</text>
</comment>
<dbReference type="InterPro" id="IPR038467">
    <property type="entry name" value="RF3_dom_3_sf"/>
</dbReference>
<dbReference type="InterPro" id="IPR031157">
    <property type="entry name" value="G_TR_CS"/>
</dbReference>
<evidence type="ECO:0000256" key="5">
    <source>
        <dbReference type="ARBA" id="ARBA00022917"/>
    </source>
</evidence>
<dbReference type="Gene3D" id="3.40.50.300">
    <property type="entry name" value="P-loop containing nucleotide triphosphate hydrolases"/>
    <property type="match status" value="1"/>
</dbReference>
<dbReference type="EMBL" id="CP018154">
    <property type="protein sequence ID" value="APG63491.1"/>
    <property type="molecule type" value="Genomic_DNA"/>
</dbReference>
<evidence type="ECO:0000256" key="8">
    <source>
        <dbReference type="HAMAP-Rule" id="MF_00072"/>
    </source>
</evidence>
<keyword evidence="3 8" id="KW-0963">Cytoplasm</keyword>
<dbReference type="HAMAP" id="MF_00072">
    <property type="entry name" value="Rel_fac_3"/>
    <property type="match status" value="1"/>
</dbReference>
<name>A0A1L3JEB1_9SPHN</name>
<reference evidence="10 11" key="1">
    <citation type="submission" date="2016-11" db="EMBL/GenBank/DDBJ databases">
        <title>Sphingorhabdus sp. LPB0140, isolated from marine environment.</title>
        <authorList>
            <person name="Kim E."/>
            <person name="Yi H."/>
        </authorList>
    </citation>
    <scope>NUCLEOTIDE SEQUENCE [LARGE SCALE GENOMIC DNA]</scope>
    <source>
        <strain evidence="10 11">LPB0140</strain>
    </source>
</reference>
<protein>
    <recommendedName>
        <fullName evidence="7 8">Peptide chain release factor 3</fullName>
        <shortName evidence="8">RF-3</shortName>
    </recommendedName>
</protein>
<dbReference type="NCBIfam" id="TIGR00503">
    <property type="entry name" value="prfC"/>
    <property type="match status" value="1"/>
</dbReference>
<sequence>MNAQNRRTFAIISHPDAGKTTLTEKLLLQGGAIHLAGEVKARGQARRARSDWMKIEQQRGISVTSSVMTFERGGITFNLLDTPGHEDFSEDTYRTLTAVDSAIMVIDAAKGIEPQTRKLFEVCRLRNVPIITFVNKVDREGRDTFELLDEVADMLALDICPMSWPVGMGGEFEGIFDFVTGNLMQPTGGSKAFEGKIIATGGIDDDILAENLSERGLSKLREEGGLAKEAYPDFDLAAYQNGDLTPVFFGSALKEFGIVEMIDAIAAHAPPPRPQPIEGGFIDPSDSEVTGFIFKVQANMDPNHRDRIAFMRLCSGTFKRGMKLTPSGHGKPVAIHSPILFFAQDREIADTAQPGDIIGIPNHGTLRVGDTLSEKNNRQFIGLPNFAPEILRRVVLKDPTKTKQLRKALDDLSEEGVIQVFYPEIGSQWVIGVVGQLQLEVLISRLEAEYKVEAVLEPAPFDTARWLKGAEAKIENFASLNRANMAKDRDGDAVFLARSSWDVGYQQEKNPDLIFGATKER</sequence>
<dbReference type="InterPro" id="IPR005225">
    <property type="entry name" value="Small_GTP-bd"/>
</dbReference>
<evidence type="ECO:0000256" key="7">
    <source>
        <dbReference type="ARBA" id="ARBA00073639"/>
    </source>
</evidence>
<comment type="subcellular location">
    <subcellularLocation>
        <location evidence="1 8">Cytoplasm</location>
    </subcellularLocation>
</comment>
<evidence type="ECO:0000256" key="3">
    <source>
        <dbReference type="ARBA" id="ARBA00022490"/>
    </source>
</evidence>
<evidence type="ECO:0000256" key="1">
    <source>
        <dbReference type="ARBA" id="ARBA00004496"/>
    </source>
</evidence>
<dbReference type="Proteomes" id="UP000242561">
    <property type="component" value="Chromosome"/>
</dbReference>
<dbReference type="SUPFAM" id="SSF54980">
    <property type="entry name" value="EF-G C-terminal domain-like"/>
    <property type="match status" value="1"/>
</dbReference>
<dbReference type="Gene3D" id="2.40.30.10">
    <property type="entry name" value="Translation factors"/>
    <property type="match status" value="1"/>
</dbReference>
<dbReference type="InterPro" id="IPR004548">
    <property type="entry name" value="PrfC"/>
</dbReference>
<dbReference type="InterPro" id="IPR053905">
    <property type="entry name" value="EF-G-like_DII"/>
</dbReference>
<dbReference type="NCBIfam" id="TIGR00231">
    <property type="entry name" value="small_GTP"/>
    <property type="match status" value="1"/>
</dbReference>
<evidence type="ECO:0000313" key="10">
    <source>
        <dbReference type="EMBL" id="APG63491.1"/>
    </source>
</evidence>
<dbReference type="RefSeq" id="WP_072560170.1">
    <property type="nucleotide sequence ID" value="NZ_CP018154.1"/>
</dbReference>
<dbReference type="InterPro" id="IPR000795">
    <property type="entry name" value="T_Tr_GTP-bd_dom"/>
</dbReference>
<dbReference type="SUPFAM" id="SSF52540">
    <property type="entry name" value="P-loop containing nucleoside triphosphate hydrolases"/>
    <property type="match status" value="1"/>
</dbReference>
<evidence type="ECO:0000259" key="9">
    <source>
        <dbReference type="PROSITE" id="PS51722"/>
    </source>
</evidence>
<dbReference type="OrthoDB" id="9802948at2"/>
<dbReference type="InterPro" id="IPR027417">
    <property type="entry name" value="P-loop_NTPase"/>
</dbReference>
<dbReference type="Gene3D" id="3.30.70.3280">
    <property type="entry name" value="Peptide chain release factor 3, domain III"/>
    <property type="match status" value="1"/>
</dbReference>